<dbReference type="PANTHER" id="PTHR43173">
    <property type="entry name" value="ABC1 FAMILY PROTEIN"/>
    <property type="match status" value="1"/>
</dbReference>
<reference evidence="2 3" key="1">
    <citation type="journal article" date="2014" name="Am. J. Bot.">
        <title>Genome assembly and annotation for red clover (Trifolium pratense; Fabaceae).</title>
        <authorList>
            <person name="Istvanek J."/>
            <person name="Jaros M."/>
            <person name="Krenek A."/>
            <person name="Repkova J."/>
        </authorList>
    </citation>
    <scope>NUCLEOTIDE SEQUENCE [LARGE SCALE GENOMIC DNA]</scope>
    <source>
        <strain evidence="3">cv. Tatra</strain>
        <tissue evidence="2">Young leaves</tissue>
    </source>
</reference>
<dbReference type="AlphaFoldDB" id="A0A2K3N5R1"/>
<dbReference type="InterPro" id="IPR004147">
    <property type="entry name" value="ABC1_dom"/>
</dbReference>
<dbReference type="InterPro" id="IPR051130">
    <property type="entry name" value="Mito_struct-func_regulator"/>
</dbReference>
<dbReference type="Pfam" id="PF03109">
    <property type="entry name" value="ABC1"/>
    <property type="match status" value="1"/>
</dbReference>
<accession>A0A2K3N5R1</accession>
<dbReference type="STRING" id="57577.A0A2K3N5R1"/>
<keyword evidence="2" id="KW-0808">Transferase</keyword>
<dbReference type="GO" id="GO:0016301">
    <property type="term" value="F:kinase activity"/>
    <property type="evidence" value="ECO:0007669"/>
    <property type="project" value="UniProtKB-KW"/>
</dbReference>
<dbReference type="EMBL" id="ASHM01016593">
    <property type="protein sequence ID" value="PNX98395.1"/>
    <property type="molecule type" value="Genomic_DNA"/>
</dbReference>
<gene>
    <name evidence="2" type="ORF">L195_g021641</name>
</gene>
<evidence type="ECO:0000259" key="1">
    <source>
        <dbReference type="Pfam" id="PF03109"/>
    </source>
</evidence>
<evidence type="ECO:0000313" key="2">
    <source>
        <dbReference type="EMBL" id="PNX98395.1"/>
    </source>
</evidence>
<reference evidence="2 3" key="2">
    <citation type="journal article" date="2017" name="Front. Plant Sci.">
        <title>Gene Classification and Mining of Molecular Markers Useful in Red Clover (Trifolium pratense) Breeding.</title>
        <authorList>
            <person name="Istvanek J."/>
            <person name="Dluhosova J."/>
            <person name="Dluhos P."/>
            <person name="Patkova L."/>
            <person name="Nedelnik J."/>
            <person name="Repkova J."/>
        </authorList>
    </citation>
    <scope>NUCLEOTIDE SEQUENCE [LARGE SCALE GENOMIC DNA]</scope>
    <source>
        <strain evidence="3">cv. Tatra</strain>
        <tissue evidence="2">Young leaves</tissue>
    </source>
</reference>
<comment type="caution">
    <text evidence="2">The sequence shown here is derived from an EMBL/GenBank/DDBJ whole genome shotgun (WGS) entry which is preliminary data.</text>
</comment>
<name>A0A2K3N5R1_TRIPR</name>
<dbReference type="PANTHER" id="PTHR43173:SF28">
    <property type="entry name" value="AARF DOMAIN CONTAINING KINASE 5"/>
    <property type="match status" value="1"/>
</dbReference>
<dbReference type="Gene3D" id="1.10.510.10">
    <property type="entry name" value="Transferase(Phosphotransferase) domain 1"/>
    <property type="match status" value="1"/>
</dbReference>
<feature type="non-terminal residue" evidence="2">
    <location>
        <position position="141"/>
    </location>
</feature>
<dbReference type="InterPro" id="IPR011009">
    <property type="entry name" value="Kinase-like_dom_sf"/>
</dbReference>
<evidence type="ECO:0000313" key="3">
    <source>
        <dbReference type="Proteomes" id="UP000236291"/>
    </source>
</evidence>
<keyword evidence="2" id="KW-0418">Kinase</keyword>
<organism evidence="2 3">
    <name type="scientific">Trifolium pratense</name>
    <name type="common">Red clover</name>
    <dbReference type="NCBI Taxonomy" id="57577"/>
    <lineage>
        <taxon>Eukaryota</taxon>
        <taxon>Viridiplantae</taxon>
        <taxon>Streptophyta</taxon>
        <taxon>Embryophyta</taxon>
        <taxon>Tracheophyta</taxon>
        <taxon>Spermatophyta</taxon>
        <taxon>Magnoliopsida</taxon>
        <taxon>eudicotyledons</taxon>
        <taxon>Gunneridae</taxon>
        <taxon>Pentapetalae</taxon>
        <taxon>rosids</taxon>
        <taxon>fabids</taxon>
        <taxon>Fabales</taxon>
        <taxon>Fabaceae</taxon>
        <taxon>Papilionoideae</taxon>
        <taxon>50 kb inversion clade</taxon>
        <taxon>NPAAA clade</taxon>
        <taxon>Hologalegina</taxon>
        <taxon>IRL clade</taxon>
        <taxon>Trifolieae</taxon>
        <taxon>Trifolium</taxon>
    </lineage>
</organism>
<protein>
    <submittedName>
        <fullName evidence="2">Putative aarF domain-containing protein kinase</fullName>
    </submittedName>
</protein>
<feature type="domain" description="ABC1 atypical kinase-like" evidence="1">
    <location>
        <begin position="16"/>
        <end position="135"/>
    </location>
</feature>
<proteinExistence type="predicted"/>
<dbReference type="SUPFAM" id="SSF56112">
    <property type="entry name" value="Protein kinase-like (PK-like)"/>
    <property type="match status" value="1"/>
</dbReference>
<sequence length="141" mass="16508">MREMENFRNTMIQEKVKLYPQYRFEWLPLAFAKTVSSELDFVQEARNSERAAKNFRNNKMVRIPDVFWELTTRQVLTMQFYTGHKIDDLDFLNEIGVDPEKVAKSLIELFAEMIFVHGYIHGDPHPGNVLVSPEGHNGFSL</sequence>
<dbReference type="Proteomes" id="UP000236291">
    <property type="component" value="Unassembled WGS sequence"/>
</dbReference>